<dbReference type="Gene3D" id="3.40.50.1820">
    <property type="entry name" value="alpha/beta hydrolase"/>
    <property type="match status" value="1"/>
</dbReference>
<evidence type="ECO:0000313" key="3">
    <source>
        <dbReference type="Proteomes" id="UP000522313"/>
    </source>
</evidence>
<dbReference type="PANTHER" id="PTHR22946:SF0">
    <property type="entry name" value="DIENELACTONE HYDROLASE DOMAIN-CONTAINING PROTEIN"/>
    <property type="match status" value="1"/>
</dbReference>
<dbReference type="GO" id="GO:0016787">
    <property type="term" value="F:hydrolase activity"/>
    <property type="evidence" value="ECO:0007669"/>
    <property type="project" value="UniProtKB-KW"/>
</dbReference>
<sequence length="250" mass="26549">MTIRRRTIVHDGPGGPFEGVFAWDDADATPRPGVLVIPNVLGQKESDNLKAEALAALGYAAFACDLFGQGKRTQRGEGASRYMDDLNADRALLRERLRASLGALTAEPEVDAGAVAAIGFCFGGKCVLDMARAGLPIRGGVSFHGVYDRPDWPSVDPITLPLLICHGWDDPLGPPAAVVALADELTAARADWQLHAYGGAGHAFTDHAMPAGHAGFGYDAKADRRSWEAMSQFLQVAFKNNEIVAEVPAA</sequence>
<proteinExistence type="predicted"/>
<dbReference type="PANTHER" id="PTHR22946">
    <property type="entry name" value="DIENELACTONE HYDROLASE DOMAIN-CONTAINING PROTEIN-RELATED"/>
    <property type="match status" value="1"/>
</dbReference>
<dbReference type="Proteomes" id="UP000522313">
    <property type="component" value="Unassembled WGS sequence"/>
</dbReference>
<reference evidence="2 3" key="2">
    <citation type="submission" date="2020-08" db="EMBL/GenBank/DDBJ databases">
        <authorList>
            <person name="Partida-Martinez L."/>
            <person name="Huntemann M."/>
            <person name="Clum A."/>
            <person name="Wang J."/>
            <person name="Palaniappan K."/>
            <person name="Ritter S."/>
            <person name="Chen I.-M."/>
            <person name="Stamatis D."/>
            <person name="Reddy T."/>
            <person name="O'Malley R."/>
            <person name="Daum C."/>
            <person name="Shapiro N."/>
            <person name="Ivanova N."/>
            <person name="Kyrpides N."/>
            <person name="Woyke T."/>
        </authorList>
    </citation>
    <scope>NUCLEOTIDE SEQUENCE [LARGE SCALE GENOMIC DNA]</scope>
    <source>
        <strain evidence="2 3">AS3.13</strain>
    </source>
</reference>
<dbReference type="InterPro" id="IPR029058">
    <property type="entry name" value="AB_hydrolase_fold"/>
</dbReference>
<name>A0A7X0JAU4_9SPHN</name>
<dbReference type="EMBL" id="JACHBT010000005">
    <property type="protein sequence ID" value="MBB6504231.1"/>
    <property type="molecule type" value="Genomic_DNA"/>
</dbReference>
<reference evidence="2 3" key="1">
    <citation type="submission" date="2020-08" db="EMBL/GenBank/DDBJ databases">
        <title>The Agave Microbiome: Exploring the role of microbial communities in plant adaptations to desert environments.</title>
        <authorList>
            <person name="Partida-Martinez L.P."/>
        </authorList>
    </citation>
    <scope>NUCLEOTIDE SEQUENCE [LARGE SCALE GENOMIC DNA]</scope>
    <source>
        <strain evidence="2 3">AS3.13</strain>
    </source>
</reference>
<evidence type="ECO:0000259" key="1">
    <source>
        <dbReference type="Pfam" id="PF01738"/>
    </source>
</evidence>
<dbReference type="AlphaFoldDB" id="A0A7X0JAU4"/>
<protein>
    <submittedName>
        <fullName evidence="2">Dienelactone hydrolase</fullName>
    </submittedName>
</protein>
<evidence type="ECO:0000313" key="2">
    <source>
        <dbReference type="EMBL" id="MBB6504231.1"/>
    </source>
</evidence>
<dbReference type="Pfam" id="PF01738">
    <property type="entry name" value="DLH"/>
    <property type="match status" value="1"/>
</dbReference>
<comment type="caution">
    <text evidence="2">The sequence shown here is derived from an EMBL/GenBank/DDBJ whole genome shotgun (WGS) entry which is preliminary data.</text>
</comment>
<dbReference type="InterPro" id="IPR002925">
    <property type="entry name" value="Dienelactn_hydro"/>
</dbReference>
<accession>A0A7X0JAU4</accession>
<organism evidence="2 3">
    <name type="scientific">Sphingomonas endophytica</name>
    <dbReference type="NCBI Taxonomy" id="869719"/>
    <lineage>
        <taxon>Bacteria</taxon>
        <taxon>Pseudomonadati</taxon>
        <taxon>Pseudomonadota</taxon>
        <taxon>Alphaproteobacteria</taxon>
        <taxon>Sphingomonadales</taxon>
        <taxon>Sphingomonadaceae</taxon>
        <taxon>Sphingomonas</taxon>
    </lineage>
</organism>
<dbReference type="RefSeq" id="WP_184504508.1">
    <property type="nucleotide sequence ID" value="NZ_JACHBT010000005.1"/>
</dbReference>
<gene>
    <name evidence="2" type="ORF">F4693_001196</name>
</gene>
<dbReference type="InterPro" id="IPR050261">
    <property type="entry name" value="FrsA_esterase"/>
</dbReference>
<dbReference type="SUPFAM" id="SSF53474">
    <property type="entry name" value="alpha/beta-Hydrolases"/>
    <property type="match status" value="1"/>
</dbReference>
<feature type="domain" description="Dienelactone hydrolase" evidence="1">
    <location>
        <begin position="27"/>
        <end position="235"/>
    </location>
</feature>
<keyword evidence="2" id="KW-0378">Hydrolase</keyword>